<dbReference type="Proteomes" id="UP001163739">
    <property type="component" value="Chromosome"/>
</dbReference>
<dbReference type="EMBL" id="CP100390">
    <property type="protein sequence ID" value="UZE96511.1"/>
    <property type="molecule type" value="Genomic_DNA"/>
</dbReference>
<keyword evidence="1" id="KW-0175">Coiled coil</keyword>
<organism evidence="3 4">
    <name type="scientific">Alkalimarinus alittae</name>
    <dbReference type="NCBI Taxonomy" id="2961619"/>
    <lineage>
        <taxon>Bacteria</taxon>
        <taxon>Pseudomonadati</taxon>
        <taxon>Pseudomonadota</taxon>
        <taxon>Gammaproteobacteria</taxon>
        <taxon>Alteromonadales</taxon>
        <taxon>Alteromonadaceae</taxon>
        <taxon>Alkalimarinus</taxon>
    </lineage>
</organism>
<keyword evidence="4" id="KW-1185">Reference proteome</keyword>
<accession>A0ABY6N348</accession>
<proteinExistence type="predicted"/>
<evidence type="ECO:0000313" key="3">
    <source>
        <dbReference type="EMBL" id="UZE96511.1"/>
    </source>
</evidence>
<evidence type="ECO:0000256" key="2">
    <source>
        <dbReference type="SAM" id="MobiDB-lite"/>
    </source>
</evidence>
<name>A0ABY6N348_9ALTE</name>
<dbReference type="RefSeq" id="WP_265047996.1">
    <property type="nucleotide sequence ID" value="NZ_CP100390.1"/>
</dbReference>
<feature type="coiled-coil region" evidence="1">
    <location>
        <begin position="25"/>
        <end position="52"/>
    </location>
</feature>
<feature type="region of interest" description="Disordered" evidence="2">
    <location>
        <begin position="1"/>
        <end position="24"/>
    </location>
</feature>
<evidence type="ECO:0000313" key="4">
    <source>
        <dbReference type="Proteomes" id="UP001163739"/>
    </source>
</evidence>
<evidence type="ECO:0000256" key="1">
    <source>
        <dbReference type="SAM" id="Coils"/>
    </source>
</evidence>
<gene>
    <name evidence="3" type="ORF">NKI27_01815</name>
</gene>
<reference evidence="3" key="1">
    <citation type="submission" date="2022-06" db="EMBL/GenBank/DDBJ databases">
        <title>Alkalimarinus sp. nov., isolated from gut of a Alitta virens.</title>
        <authorList>
            <person name="Yang A.I."/>
            <person name="Shin N.-R."/>
        </authorList>
    </citation>
    <scope>NUCLEOTIDE SEQUENCE</scope>
    <source>
        <strain evidence="3">A2M4</strain>
    </source>
</reference>
<protein>
    <submittedName>
        <fullName evidence="3">Uncharacterized protein</fullName>
    </submittedName>
</protein>
<sequence length="534" mass="60548">MTDKASESDNNKSPESHWWKPESDKLSEEEALGFLQANKERLEKTLASINEHHLIYRTTNRIFSLFSFLASIIDRVKNYITLLLLKIPAPKSLKQGIATLMGIFDFKATVEFFRTKLYSLKKAPHNVKAVQLIDDVIASASSHGLDIKKHFPDIAKKFSARKNQFLQHSFFKEFSKSSLERLLAIPFSFNRSISPVLADTAMWHRFYAFLEKKNIKDIILVGEADQKVSLKNDSQHAIATSQVVRTLYEASVLKATGHRIFIIGHHEGYLGPYFVRSVLRQLGFDNLAANCNTVVGPRMFSNIVLKSGASNVGNLFLTLPSQKTTQVREKELATALMKSARRTQFLIKMPDAGLKLIEKMNYSEFMNNIVHDHEGQFTGVAPQLDTAEQEELDQYMDAARESKALDELDAADYYLFKSLMHEPFLIFPEGSRSYNEENGDITMKYVNPRFMQAYLRPGDVILPINIVGGSDITNGWRLSPATLGVSVAKPYSVTAEMIEHYETEGLNVMRTIAALPNIKNVHFDEDVQSRKRRL</sequence>